<evidence type="ECO:0000256" key="4">
    <source>
        <dbReference type="ARBA" id="ARBA00022989"/>
    </source>
</evidence>
<dbReference type="Pfam" id="PF00950">
    <property type="entry name" value="ABC-3"/>
    <property type="match status" value="2"/>
</dbReference>
<sequence length="264" mass="27946">MIDYIVGPFQYPFMLRALIVSVLVGFLLPVVGAYIITRGRAFMSDALAHSLVAPVAVAALLGFTSYITAVPGGVAIALLMGYLSRQTGHQRRHLYRTWTLTPGQSISIEDLLLGQVLAVSQTDVLVTLVLTIAVAVGVYLFHRQLVFTTFDPVGASVVGIRTGIVEYVLLALLALVIVSGLQAAGIVLVMAMLVIPSATAYLLARRFVGVILVGAAIGVISAIAGLYLSYYANWPSGPAMALVAATVFGAATLHKRTFTVRADE</sequence>
<feature type="transmembrane region" description="Helical" evidence="6">
    <location>
        <begin position="56"/>
        <end position="83"/>
    </location>
</feature>
<dbReference type="PANTHER" id="PTHR30477:SF13">
    <property type="entry name" value="IRON TRANSPORT SYSTEM MEMBRANE PROTEIN HI_0360-RELATED"/>
    <property type="match status" value="1"/>
</dbReference>
<feature type="transmembrane region" description="Helical" evidence="6">
    <location>
        <begin position="124"/>
        <end position="142"/>
    </location>
</feature>
<gene>
    <name evidence="7" type="ORF">GBAR_LOCUS6906</name>
</gene>
<keyword evidence="3 6" id="KW-0812">Transmembrane</keyword>
<comment type="subcellular location">
    <subcellularLocation>
        <location evidence="1">Membrane</location>
        <topology evidence="1">Multi-pass membrane protein</topology>
    </subcellularLocation>
</comment>
<feature type="transmembrane region" description="Helical" evidence="6">
    <location>
        <begin position="207"/>
        <end position="228"/>
    </location>
</feature>
<feature type="transmembrane region" description="Helical" evidence="6">
    <location>
        <begin position="167"/>
        <end position="195"/>
    </location>
</feature>
<evidence type="ECO:0000256" key="1">
    <source>
        <dbReference type="ARBA" id="ARBA00004141"/>
    </source>
</evidence>
<dbReference type="InterPro" id="IPR037294">
    <property type="entry name" value="ABC_BtuC-like"/>
</dbReference>
<dbReference type="Proteomes" id="UP001174909">
    <property type="component" value="Unassembled WGS sequence"/>
</dbReference>
<dbReference type="AlphaFoldDB" id="A0AA35RFD4"/>
<evidence type="ECO:0000313" key="8">
    <source>
        <dbReference type="Proteomes" id="UP001174909"/>
    </source>
</evidence>
<proteinExistence type="inferred from homology"/>
<dbReference type="EMBL" id="CASHTH010001038">
    <property type="protein sequence ID" value="CAI8010468.1"/>
    <property type="molecule type" value="Genomic_DNA"/>
</dbReference>
<keyword evidence="5 6" id="KW-0472">Membrane</keyword>
<evidence type="ECO:0000256" key="2">
    <source>
        <dbReference type="ARBA" id="ARBA00008034"/>
    </source>
</evidence>
<name>A0AA35RFD4_GEOBA</name>
<comment type="similarity">
    <text evidence="2">Belongs to the ABC-3 integral membrane protein family.</text>
</comment>
<reference evidence="7" key="1">
    <citation type="submission" date="2023-03" db="EMBL/GenBank/DDBJ databases">
        <authorList>
            <person name="Steffen K."/>
            <person name="Cardenas P."/>
        </authorList>
    </citation>
    <scope>NUCLEOTIDE SEQUENCE</scope>
</reference>
<evidence type="ECO:0000256" key="6">
    <source>
        <dbReference type="SAM" id="Phobius"/>
    </source>
</evidence>
<evidence type="ECO:0000256" key="3">
    <source>
        <dbReference type="ARBA" id="ARBA00022692"/>
    </source>
</evidence>
<dbReference type="PANTHER" id="PTHR30477">
    <property type="entry name" value="ABC-TRANSPORTER METAL-BINDING PROTEIN"/>
    <property type="match status" value="1"/>
</dbReference>
<evidence type="ECO:0000256" key="5">
    <source>
        <dbReference type="ARBA" id="ARBA00023136"/>
    </source>
</evidence>
<evidence type="ECO:0000313" key="7">
    <source>
        <dbReference type="EMBL" id="CAI8010468.1"/>
    </source>
</evidence>
<keyword evidence="8" id="KW-1185">Reference proteome</keyword>
<protein>
    <submittedName>
        <fullName evidence="7">Manganese transport system membrane protein MntC</fullName>
    </submittedName>
</protein>
<dbReference type="GO" id="GO:0043190">
    <property type="term" value="C:ATP-binding cassette (ABC) transporter complex"/>
    <property type="evidence" value="ECO:0007669"/>
    <property type="project" value="InterPro"/>
</dbReference>
<feature type="transmembrane region" description="Helical" evidence="6">
    <location>
        <begin position="12"/>
        <end position="36"/>
    </location>
</feature>
<dbReference type="InterPro" id="IPR001626">
    <property type="entry name" value="ABC_TroCD"/>
</dbReference>
<feature type="transmembrane region" description="Helical" evidence="6">
    <location>
        <begin position="234"/>
        <end position="253"/>
    </location>
</feature>
<comment type="caution">
    <text evidence="7">The sequence shown here is derived from an EMBL/GenBank/DDBJ whole genome shotgun (WGS) entry which is preliminary data.</text>
</comment>
<accession>A0AA35RFD4</accession>
<organism evidence="7 8">
    <name type="scientific">Geodia barretti</name>
    <name type="common">Barrett's horny sponge</name>
    <dbReference type="NCBI Taxonomy" id="519541"/>
    <lineage>
        <taxon>Eukaryota</taxon>
        <taxon>Metazoa</taxon>
        <taxon>Porifera</taxon>
        <taxon>Demospongiae</taxon>
        <taxon>Heteroscleromorpha</taxon>
        <taxon>Tetractinellida</taxon>
        <taxon>Astrophorina</taxon>
        <taxon>Geodiidae</taxon>
        <taxon>Geodia</taxon>
    </lineage>
</organism>
<dbReference type="Gene3D" id="1.10.3470.10">
    <property type="entry name" value="ABC transporter involved in vitamin B12 uptake, BtuC"/>
    <property type="match status" value="1"/>
</dbReference>
<dbReference type="GO" id="GO:0055085">
    <property type="term" value="P:transmembrane transport"/>
    <property type="evidence" value="ECO:0007669"/>
    <property type="project" value="InterPro"/>
</dbReference>
<keyword evidence="4 6" id="KW-1133">Transmembrane helix</keyword>
<dbReference type="SUPFAM" id="SSF81345">
    <property type="entry name" value="ABC transporter involved in vitamin B12 uptake, BtuC"/>
    <property type="match status" value="1"/>
</dbReference>